<dbReference type="EMBL" id="JAUSUB010000013">
    <property type="protein sequence ID" value="MDQ0271229.1"/>
    <property type="molecule type" value="Genomic_DNA"/>
</dbReference>
<proteinExistence type="predicted"/>
<protein>
    <submittedName>
        <fullName evidence="1">Uncharacterized protein</fullName>
    </submittedName>
</protein>
<dbReference type="RefSeq" id="WP_307476242.1">
    <property type="nucleotide sequence ID" value="NZ_JAUSUB010000013.1"/>
</dbReference>
<accession>A0ABU0AIY8</accession>
<sequence>MDFLRDILLKRRATTCVITALARVSSKSNSTSIAVTSLRLQHGA</sequence>
<evidence type="ECO:0000313" key="1">
    <source>
        <dbReference type="EMBL" id="MDQ0271229.1"/>
    </source>
</evidence>
<dbReference type="Proteomes" id="UP001238088">
    <property type="component" value="Unassembled WGS sequence"/>
</dbReference>
<comment type="caution">
    <text evidence="1">The sequence shown here is derived from an EMBL/GenBank/DDBJ whole genome shotgun (WGS) entry which is preliminary data.</text>
</comment>
<evidence type="ECO:0000313" key="2">
    <source>
        <dbReference type="Proteomes" id="UP001238088"/>
    </source>
</evidence>
<gene>
    <name evidence="1" type="ORF">J2S17_003117</name>
</gene>
<keyword evidence="2" id="KW-1185">Reference proteome</keyword>
<name>A0ABU0AIY8_9BACI</name>
<organism evidence="1 2">
    <name type="scientific">Cytobacillus purgationiresistens</name>
    <dbReference type="NCBI Taxonomy" id="863449"/>
    <lineage>
        <taxon>Bacteria</taxon>
        <taxon>Bacillati</taxon>
        <taxon>Bacillota</taxon>
        <taxon>Bacilli</taxon>
        <taxon>Bacillales</taxon>
        <taxon>Bacillaceae</taxon>
        <taxon>Cytobacillus</taxon>
    </lineage>
</organism>
<reference evidence="1 2" key="1">
    <citation type="submission" date="2023-07" db="EMBL/GenBank/DDBJ databases">
        <title>Genomic Encyclopedia of Type Strains, Phase IV (KMG-IV): sequencing the most valuable type-strain genomes for metagenomic binning, comparative biology and taxonomic classification.</title>
        <authorList>
            <person name="Goeker M."/>
        </authorList>
    </citation>
    <scope>NUCLEOTIDE SEQUENCE [LARGE SCALE GENOMIC DNA]</scope>
    <source>
        <strain evidence="1 2">DSM 23494</strain>
    </source>
</reference>